<evidence type="ECO:0000313" key="6">
    <source>
        <dbReference type="Proteomes" id="UP001595904"/>
    </source>
</evidence>
<comment type="similarity">
    <text evidence="1 4">Belongs to the short-chain dehydrogenases/reductases (SDR) family.</text>
</comment>
<evidence type="ECO:0000256" key="3">
    <source>
        <dbReference type="ARBA" id="ARBA00023002"/>
    </source>
</evidence>
<dbReference type="Pfam" id="PF00106">
    <property type="entry name" value="adh_short"/>
    <property type="match status" value="1"/>
</dbReference>
<comment type="caution">
    <text evidence="5">The sequence shown here is derived from an EMBL/GenBank/DDBJ whole genome shotgun (WGS) entry which is preliminary data.</text>
</comment>
<dbReference type="EC" id="1.-.-.-" evidence="5"/>
<dbReference type="PANTHER" id="PTHR43391">
    <property type="entry name" value="RETINOL DEHYDROGENASE-RELATED"/>
    <property type="match status" value="1"/>
</dbReference>
<dbReference type="PROSITE" id="PS00061">
    <property type="entry name" value="ADH_SHORT"/>
    <property type="match status" value="1"/>
</dbReference>
<dbReference type="PRINTS" id="PR00081">
    <property type="entry name" value="GDHRDH"/>
</dbReference>
<reference evidence="6" key="1">
    <citation type="journal article" date="2019" name="Int. J. Syst. Evol. Microbiol.">
        <title>The Global Catalogue of Microorganisms (GCM) 10K type strain sequencing project: providing services to taxonomists for standard genome sequencing and annotation.</title>
        <authorList>
            <consortium name="The Broad Institute Genomics Platform"/>
            <consortium name="The Broad Institute Genome Sequencing Center for Infectious Disease"/>
            <person name="Wu L."/>
            <person name="Ma J."/>
        </authorList>
    </citation>
    <scope>NUCLEOTIDE SEQUENCE [LARGE SCALE GENOMIC DNA]</scope>
    <source>
        <strain evidence="6">CGMCC 1.10759</strain>
    </source>
</reference>
<organism evidence="5 6">
    <name type="scientific">Steroidobacter flavus</name>
    <dbReference type="NCBI Taxonomy" id="1842136"/>
    <lineage>
        <taxon>Bacteria</taxon>
        <taxon>Pseudomonadati</taxon>
        <taxon>Pseudomonadota</taxon>
        <taxon>Gammaproteobacteria</taxon>
        <taxon>Steroidobacterales</taxon>
        <taxon>Steroidobacteraceae</taxon>
        <taxon>Steroidobacter</taxon>
    </lineage>
</organism>
<dbReference type="RefSeq" id="WP_380606656.1">
    <property type="nucleotide sequence ID" value="NZ_JBHSDU010000015.1"/>
</dbReference>
<dbReference type="PRINTS" id="PR00080">
    <property type="entry name" value="SDRFAMILY"/>
</dbReference>
<accession>A0ABV8SZR1</accession>
<keyword evidence="6" id="KW-1185">Reference proteome</keyword>
<keyword evidence="3 5" id="KW-0560">Oxidoreductase</keyword>
<dbReference type="PANTHER" id="PTHR43391:SF14">
    <property type="entry name" value="DEHYDROGENASE_REDUCTASE SDR FAMILY PROTEIN 7-LIKE"/>
    <property type="match status" value="1"/>
</dbReference>
<dbReference type="InterPro" id="IPR036291">
    <property type="entry name" value="NAD(P)-bd_dom_sf"/>
</dbReference>
<proteinExistence type="inferred from homology"/>
<evidence type="ECO:0000256" key="4">
    <source>
        <dbReference type="RuleBase" id="RU000363"/>
    </source>
</evidence>
<evidence type="ECO:0000256" key="1">
    <source>
        <dbReference type="ARBA" id="ARBA00006484"/>
    </source>
</evidence>
<dbReference type="InterPro" id="IPR020904">
    <property type="entry name" value="Sc_DH/Rdtase_CS"/>
</dbReference>
<gene>
    <name evidence="5" type="ORF">ACFPN2_28040</name>
</gene>
<sequence length="317" mass="34269">MAVPLRDVAGKVAFVTGSSSGIGLGIARALFEAGMKVVLSYRTKEHLEEAMKHFGTDRERVHAVELDVTNPASVEAAVSDAIRVFGKVHLLVNNAGVYAMGPLSEATRSDLDWMMSVNLGGVFNCVEAFLPHLRAHGEGAQIVTTASMWGLYAVDSAAIYCASKAAAIMMMEVLRGELAPMNIGVSVFCPGAVFSRGWNSSRNRPAESSDLKRGAAKSKLVEGEAAMRKLRDSGALMDPLEAGRIVLEGVRNNYWYILSHPEYEEVIRERGEALLASLPTGASAPEARVTIEKSTLRNLGYSIERDRRRCLAGADRE</sequence>
<evidence type="ECO:0000313" key="5">
    <source>
        <dbReference type="EMBL" id="MFC4312967.1"/>
    </source>
</evidence>
<dbReference type="SUPFAM" id="SSF51735">
    <property type="entry name" value="NAD(P)-binding Rossmann-fold domains"/>
    <property type="match status" value="1"/>
</dbReference>
<evidence type="ECO:0000256" key="2">
    <source>
        <dbReference type="ARBA" id="ARBA00022857"/>
    </source>
</evidence>
<dbReference type="InterPro" id="IPR002347">
    <property type="entry name" value="SDR_fam"/>
</dbReference>
<protein>
    <submittedName>
        <fullName evidence="5">SDR family oxidoreductase</fullName>
        <ecNumber evidence="5">1.-.-.-</ecNumber>
    </submittedName>
</protein>
<dbReference type="CDD" id="cd05233">
    <property type="entry name" value="SDR_c"/>
    <property type="match status" value="1"/>
</dbReference>
<dbReference type="Proteomes" id="UP001595904">
    <property type="component" value="Unassembled WGS sequence"/>
</dbReference>
<name>A0ABV8SZR1_9GAMM</name>
<dbReference type="GO" id="GO:0016491">
    <property type="term" value="F:oxidoreductase activity"/>
    <property type="evidence" value="ECO:0007669"/>
    <property type="project" value="UniProtKB-KW"/>
</dbReference>
<dbReference type="Gene3D" id="3.40.50.720">
    <property type="entry name" value="NAD(P)-binding Rossmann-like Domain"/>
    <property type="match status" value="1"/>
</dbReference>
<dbReference type="EMBL" id="JBHSDU010000015">
    <property type="protein sequence ID" value="MFC4312967.1"/>
    <property type="molecule type" value="Genomic_DNA"/>
</dbReference>
<keyword evidence="2" id="KW-0521">NADP</keyword>